<sequence length="351" mass="40726">MERQRSLNTEYAAWYSREFTQKVCNEFFESTETISGEEIATLTPCRQLNLMVIKSLFESWQEQMDLLSRIPFFDFKDKKVISALEDFMNALSRAIKIRQEDFKPLLERSMEKTLKLSVEPFSFMEEELQEQALKSSPDFKGLRKYLKWHAASWQPAVDFLSESPESPAWREKLLQGFDSHFSEEASPEKLLAPISAIMPIDMDQLILWESDTEAHTARPFNEPNEDNLEKAVPADEEAGEAPSDERSLSIDPALAWARFESEEHAYMKGSIEHIREGMGINQRIMFTKRLFQGNPDLMDQALEELDRTDSFFDAVSLMNSSFVNTLKWDVHSDEVQELLQLVFRKFDEASD</sequence>
<organism evidence="2 3">
    <name type="scientific">Cyclobacterium jeungdonense</name>
    <dbReference type="NCBI Taxonomy" id="708087"/>
    <lineage>
        <taxon>Bacteria</taxon>
        <taxon>Pseudomonadati</taxon>
        <taxon>Bacteroidota</taxon>
        <taxon>Cytophagia</taxon>
        <taxon>Cytophagales</taxon>
        <taxon>Cyclobacteriaceae</taxon>
        <taxon>Cyclobacterium</taxon>
    </lineage>
</organism>
<reference evidence="3" key="1">
    <citation type="journal article" date="2019" name="Int. J. Syst. Evol. Microbiol.">
        <title>The Global Catalogue of Microorganisms (GCM) 10K type strain sequencing project: providing services to taxonomists for standard genome sequencing and annotation.</title>
        <authorList>
            <consortium name="The Broad Institute Genomics Platform"/>
            <consortium name="The Broad Institute Genome Sequencing Center for Infectious Disease"/>
            <person name="Wu L."/>
            <person name="Ma J."/>
        </authorList>
    </citation>
    <scope>NUCLEOTIDE SEQUENCE [LARGE SCALE GENOMIC DNA]</scope>
    <source>
        <strain evidence="3">CECT 7706</strain>
    </source>
</reference>
<name>A0ABT8C7K3_9BACT</name>
<protein>
    <submittedName>
        <fullName evidence="2">Uncharacterized protein</fullName>
    </submittedName>
</protein>
<accession>A0ABT8C7K3</accession>
<dbReference type="EMBL" id="JAUFQS010000012">
    <property type="protein sequence ID" value="MDN3688750.1"/>
    <property type="molecule type" value="Genomic_DNA"/>
</dbReference>
<gene>
    <name evidence="2" type="ORF">QWZ15_12990</name>
</gene>
<feature type="region of interest" description="Disordered" evidence="1">
    <location>
        <begin position="217"/>
        <end position="246"/>
    </location>
</feature>
<dbReference type="RefSeq" id="WP_163386447.1">
    <property type="nucleotide sequence ID" value="NZ_JAUFQS010000012.1"/>
</dbReference>
<comment type="caution">
    <text evidence="2">The sequence shown here is derived from an EMBL/GenBank/DDBJ whole genome shotgun (WGS) entry which is preliminary data.</text>
</comment>
<evidence type="ECO:0000313" key="3">
    <source>
        <dbReference type="Proteomes" id="UP001236663"/>
    </source>
</evidence>
<evidence type="ECO:0000256" key="1">
    <source>
        <dbReference type="SAM" id="MobiDB-lite"/>
    </source>
</evidence>
<proteinExistence type="predicted"/>
<keyword evidence="3" id="KW-1185">Reference proteome</keyword>
<dbReference type="Proteomes" id="UP001236663">
    <property type="component" value="Unassembled WGS sequence"/>
</dbReference>
<evidence type="ECO:0000313" key="2">
    <source>
        <dbReference type="EMBL" id="MDN3688750.1"/>
    </source>
</evidence>